<evidence type="ECO:0000256" key="6">
    <source>
        <dbReference type="ARBA" id="ARBA00022801"/>
    </source>
</evidence>
<dbReference type="PANTHER" id="PTHR24006:SF687">
    <property type="entry name" value="UBIQUITIN CARBOXYL-TERMINAL HYDROLASE 10"/>
    <property type="match status" value="1"/>
</dbReference>
<evidence type="ECO:0000256" key="2">
    <source>
        <dbReference type="ARBA" id="ARBA00005427"/>
    </source>
</evidence>
<evidence type="ECO:0000256" key="1">
    <source>
        <dbReference type="ARBA" id="ARBA00000707"/>
    </source>
</evidence>
<dbReference type="InterPro" id="IPR001394">
    <property type="entry name" value="Peptidase_C19_UCH"/>
</dbReference>
<keyword evidence="4" id="KW-0645">Protease</keyword>
<dbReference type="CDD" id="cd02257">
    <property type="entry name" value="Peptidase_C19"/>
    <property type="match status" value="1"/>
</dbReference>
<accession>A0AAE0YV22</accession>
<dbReference type="GO" id="GO:0005829">
    <property type="term" value="C:cytosol"/>
    <property type="evidence" value="ECO:0007669"/>
    <property type="project" value="TreeGrafter"/>
</dbReference>
<evidence type="ECO:0000256" key="8">
    <source>
        <dbReference type="SAM" id="MobiDB-lite"/>
    </source>
</evidence>
<dbReference type="EMBL" id="JAWDGP010005352">
    <property type="protein sequence ID" value="KAK3757608.1"/>
    <property type="molecule type" value="Genomic_DNA"/>
</dbReference>
<keyword evidence="7" id="KW-0788">Thiol protease</keyword>
<feature type="region of interest" description="Disordered" evidence="8">
    <location>
        <begin position="57"/>
        <end position="110"/>
    </location>
</feature>
<dbReference type="InterPro" id="IPR050164">
    <property type="entry name" value="Peptidase_C19"/>
</dbReference>
<comment type="catalytic activity">
    <reaction evidence="1">
        <text>Thiol-dependent hydrolysis of ester, thioester, amide, peptide and isopeptide bonds formed by the C-terminal Gly of ubiquitin (a 76-residue protein attached to proteins as an intracellular targeting signal).</text>
        <dbReference type="EC" id="3.4.19.12"/>
    </reaction>
</comment>
<dbReference type="SUPFAM" id="SSF54001">
    <property type="entry name" value="Cysteine proteinases"/>
    <property type="match status" value="1"/>
</dbReference>
<feature type="compositionally biased region" description="Low complexity" evidence="8">
    <location>
        <begin position="79"/>
        <end position="95"/>
    </location>
</feature>
<dbReference type="Gene3D" id="3.90.70.10">
    <property type="entry name" value="Cysteine proteinases"/>
    <property type="match status" value="1"/>
</dbReference>
<dbReference type="InterPro" id="IPR038765">
    <property type="entry name" value="Papain-like_cys_pep_sf"/>
</dbReference>
<feature type="compositionally biased region" description="Polar residues" evidence="8">
    <location>
        <begin position="328"/>
        <end position="338"/>
    </location>
</feature>
<evidence type="ECO:0000256" key="4">
    <source>
        <dbReference type="ARBA" id="ARBA00022670"/>
    </source>
</evidence>
<keyword evidence="11" id="KW-1185">Reference proteome</keyword>
<feature type="compositionally biased region" description="Pro residues" evidence="8">
    <location>
        <begin position="96"/>
        <end position="110"/>
    </location>
</feature>
<evidence type="ECO:0000256" key="5">
    <source>
        <dbReference type="ARBA" id="ARBA00022786"/>
    </source>
</evidence>
<evidence type="ECO:0000313" key="11">
    <source>
        <dbReference type="Proteomes" id="UP001283361"/>
    </source>
</evidence>
<dbReference type="GO" id="GO:0005634">
    <property type="term" value="C:nucleus"/>
    <property type="evidence" value="ECO:0007669"/>
    <property type="project" value="TreeGrafter"/>
</dbReference>
<evidence type="ECO:0000256" key="7">
    <source>
        <dbReference type="ARBA" id="ARBA00022807"/>
    </source>
</evidence>
<dbReference type="PROSITE" id="PS00973">
    <property type="entry name" value="USP_2"/>
    <property type="match status" value="1"/>
</dbReference>
<reference evidence="10" key="1">
    <citation type="journal article" date="2023" name="G3 (Bethesda)">
        <title>A reference genome for the long-term kleptoplast-retaining sea slug Elysia crispata morphotype clarki.</title>
        <authorList>
            <person name="Eastman K.E."/>
            <person name="Pendleton A.L."/>
            <person name="Shaikh M.A."/>
            <person name="Suttiyut T."/>
            <person name="Ogas R."/>
            <person name="Tomko P."/>
            <person name="Gavelis G."/>
            <person name="Widhalm J.R."/>
            <person name="Wisecaver J.H."/>
        </authorList>
    </citation>
    <scope>NUCLEOTIDE SEQUENCE</scope>
    <source>
        <strain evidence="10">ECLA1</strain>
    </source>
</reference>
<dbReference type="GO" id="GO:0004843">
    <property type="term" value="F:cysteine-type deubiquitinase activity"/>
    <property type="evidence" value="ECO:0007669"/>
    <property type="project" value="UniProtKB-EC"/>
</dbReference>
<feature type="compositionally biased region" description="Low complexity" evidence="8">
    <location>
        <begin position="339"/>
        <end position="352"/>
    </location>
</feature>
<dbReference type="Pfam" id="PF00443">
    <property type="entry name" value="UCH"/>
    <property type="match status" value="1"/>
</dbReference>
<feature type="compositionally biased region" description="Low complexity" evidence="8">
    <location>
        <begin position="407"/>
        <end position="420"/>
    </location>
</feature>
<keyword evidence="6" id="KW-0378">Hydrolase</keyword>
<dbReference type="EC" id="3.4.19.12" evidence="3"/>
<dbReference type="GO" id="GO:0006508">
    <property type="term" value="P:proteolysis"/>
    <property type="evidence" value="ECO:0007669"/>
    <property type="project" value="UniProtKB-KW"/>
</dbReference>
<comment type="similarity">
    <text evidence="2">Belongs to the peptidase C19 family. USP10 subfamily.</text>
</comment>
<feature type="domain" description="USP" evidence="9">
    <location>
        <begin position="582"/>
        <end position="958"/>
    </location>
</feature>
<dbReference type="PANTHER" id="PTHR24006">
    <property type="entry name" value="UBIQUITIN CARBOXYL-TERMINAL HYDROLASE"/>
    <property type="match status" value="1"/>
</dbReference>
<comment type="caution">
    <text evidence="10">The sequence shown here is derived from an EMBL/GenBank/DDBJ whole genome shotgun (WGS) entry which is preliminary data.</text>
</comment>
<evidence type="ECO:0000259" key="9">
    <source>
        <dbReference type="PROSITE" id="PS50235"/>
    </source>
</evidence>
<dbReference type="InterPro" id="IPR018200">
    <property type="entry name" value="USP_CS"/>
</dbReference>
<dbReference type="Proteomes" id="UP001283361">
    <property type="component" value="Unassembled WGS sequence"/>
</dbReference>
<feature type="compositionally biased region" description="Polar residues" evidence="8">
    <location>
        <begin position="433"/>
        <end position="451"/>
    </location>
</feature>
<dbReference type="GO" id="GO:0016579">
    <property type="term" value="P:protein deubiquitination"/>
    <property type="evidence" value="ECO:0007669"/>
    <property type="project" value="InterPro"/>
</dbReference>
<gene>
    <name evidence="10" type="ORF">RRG08_000124</name>
</gene>
<feature type="region of interest" description="Disordered" evidence="8">
    <location>
        <begin position="401"/>
        <end position="516"/>
    </location>
</feature>
<feature type="compositionally biased region" description="Basic and acidic residues" evidence="8">
    <location>
        <begin position="452"/>
        <end position="468"/>
    </location>
</feature>
<feature type="region of interest" description="Disordered" evidence="8">
    <location>
        <begin position="314"/>
        <end position="352"/>
    </location>
</feature>
<evidence type="ECO:0000313" key="10">
    <source>
        <dbReference type="EMBL" id="KAK3757608.1"/>
    </source>
</evidence>
<evidence type="ECO:0000256" key="3">
    <source>
        <dbReference type="ARBA" id="ARBA00012759"/>
    </source>
</evidence>
<organism evidence="10 11">
    <name type="scientific">Elysia crispata</name>
    <name type="common">lettuce slug</name>
    <dbReference type="NCBI Taxonomy" id="231223"/>
    <lineage>
        <taxon>Eukaryota</taxon>
        <taxon>Metazoa</taxon>
        <taxon>Spiralia</taxon>
        <taxon>Lophotrochozoa</taxon>
        <taxon>Mollusca</taxon>
        <taxon>Gastropoda</taxon>
        <taxon>Heterobranchia</taxon>
        <taxon>Euthyneura</taxon>
        <taxon>Panpulmonata</taxon>
        <taxon>Sacoglossa</taxon>
        <taxon>Placobranchoidea</taxon>
        <taxon>Plakobranchidae</taxon>
        <taxon>Elysia</taxon>
    </lineage>
</organism>
<keyword evidence="5" id="KW-0833">Ubl conjugation pathway</keyword>
<dbReference type="PROSITE" id="PS50235">
    <property type="entry name" value="USP_3"/>
    <property type="match status" value="1"/>
</dbReference>
<feature type="compositionally biased region" description="Polar residues" evidence="8">
    <location>
        <begin position="469"/>
        <end position="481"/>
    </location>
</feature>
<dbReference type="AlphaFoldDB" id="A0AAE0YV22"/>
<protein>
    <recommendedName>
        <fullName evidence="3">ubiquitinyl hydrolase 1</fullName>
        <ecNumber evidence="3">3.4.19.12</ecNumber>
    </recommendedName>
</protein>
<dbReference type="InterPro" id="IPR028889">
    <property type="entry name" value="USP"/>
</dbReference>
<proteinExistence type="inferred from homology"/>
<name>A0AAE0YV22_9GAST</name>
<sequence>MANTLQGMKTAMKGFSFIDWDGLTEDEYQQLDKIINNPSACSGVKLPFCLDRAKCAEGEERSSSSSHPKKQQSDEMVRRNGSNSSSSRENTVFQPNLPPPPHQPPLPSGVPPVVAYPVPVHHWAHNAPHPPPSGATPFPMSIQGGYVFPNQPPPPLVTNGDAATMAFVAAMSSGQPVYAIPGVPLQSIHNHYTGTSGYPQVEPIDLSVPVVAQQPVTVHHFVQPEGIVFTHAPTAHHVPVPLAQSTVAPGTNTVHHIPTQESQNLNNVEAELPYDSHQCQDNVTHDFHTESHIVHMPPDIDPTPLSLQEKHVKTLQQSETDKVLASKITKSPKSQLKDSNTSSKSLPDSSSPGVEFVGPVVFGLDSSNVSAKKPISNGISTVETEVSSMTVSNDLAKLNLSDNADTSSSNVRGSSVNVKSTQAVSVLPKGTKTEQVPISESSIPSNITSQSHADKVSATDTKDREENRSSVPSTSAQGTPQPQAPRMWSSLFGKPKASNPVSPTSPNPEPLVPVQVPNSVTGDEVKSVRYWQEQEQAEAKLKFSPTQKVIPVGVQNDPIAPKILDVLSSLPVVHAPLVIQPRGLVNGSNVCFMNATLQVLMGCPPFIHLFRAFKNLPPRQNSGSCTPIFDSLIEFVNSFHNGQRVKSQGSRNKKAVQVDVNVGQPFSPTSLLSVAQDILGLRIGIQHDAEEFLSKILMICHEELENILKLNQTYGLNNNGKMATNNGHVTDSPVDGDIDGDDDESWQKVGPKNHHVETNVNDCGQTPLSSIFSGLSRSCLTRETGKNSDTLDSFFTLKLDIQGENVHNVTDALQRLNVSETLLDIDGGKIQGQRRMFFDVLPPVLIMHLKLFQYSDGNGKKIQKKIDFDVDLTIPKETLSRVGKNKYMSSKSRSYKLFGVVNHHGLKMTDGHYTSDVFLPIASGWLRFDDSEVYAIQEKQVLQHSERHMPYLLFYRRMDVS</sequence>